<comment type="caution">
    <text evidence="4">The sequence shown here is derived from an EMBL/GenBank/DDBJ whole genome shotgun (WGS) entry which is preliminary data.</text>
</comment>
<proteinExistence type="predicted"/>
<sequence length="76" mass="8597">MKDYNKASESYEKGIEINSTNCDMLNNYGVDLANLNRIEEAKKCFEKALEIDSDYNLARENIDNLISSGICKVSIL</sequence>
<gene>
    <name evidence="4" type="ORF">EPJ81_06435</name>
</gene>
<keyword evidence="2 3" id="KW-0802">TPR repeat</keyword>
<evidence type="ECO:0000256" key="2">
    <source>
        <dbReference type="ARBA" id="ARBA00022803"/>
    </source>
</evidence>
<protein>
    <submittedName>
        <fullName evidence="4">Tetratricopeptide repeat protein</fullName>
    </submittedName>
</protein>
<dbReference type="Gene3D" id="1.25.40.10">
    <property type="entry name" value="Tetratricopeptide repeat domain"/>
    <property type="match status" value="1"/>
</dbReference>
<dbReference type="AlphaFoldDB" id="A0A5C8EM04"/>
<feature type="repeat" description="TPR" evidence="3">
    <location>
        <begin position="22"/>
        <end position="55"/>
    </location>
</feature>
<dbReference type="InterPro" id="IPR013105">
    <property type="entry name" value="TPR_2"/>
</dbReference>
<dbReference type="SUPFAM" id="SSF48452">
    <property type="entry name" value="TPR-like"/>
    <property type="match status" value="1"/>
</dbReference>
<dbReference type="EMBL" id="SAYD01000018">
    <property type="protein sequence ID" value="TXJ38763.1"/>
    <property type="molecule type" value="Genomic_DNA"/>
</dbReference>
<dbReference type="Pfam" id="PF13181">
    <property type="entry name" value="TPR_8"/>
    <property type="match status" value="1"/>
</dbReference>
<evidence type="ECO:0000256" key="1">
    <source>
        <dbReference type="ARBA" id="ARBA00022737"/>
    </source>
</evidence>
<reference evidence="4 5" key="1">
    <citation type="journal article" date="1992" name="Lakartidningen">
        <title>[Penicillin V and not amoxicillin is the first choice preparation in acute otitis].</title>
        <authorList>
            <person name="Kamme C."/>
            <person name="Lundgren K."/>
            <person name="Prellner K."/>
        </authorList>
    </citation>
    <scope>NUCLEOTIDE SEQUENCE [LARGE SCALE GENOMIC DNA]</scope>
    <source>
        <strain evidence="4 5">PC3997IV</strain>
    </source>
</reference>
<evidence type="ECO:0000313" key="4">
    <source>
        <dbReference type="EMBL" id="TXJ38763.1"/>
    </source>
</evidence>
<name>A0A5C8EM04_9SPIR</name>
<accession>A0A5C8EM04</accession>
<organism evidence="4 5">
    <name type="scientific">Brachyspira aalborgi</name>
    <dbReference type="NCBI Taxonomy" id="29522"/>
    <lineage>
        <taxon>Bacteria</taxon>
        <taxon>Pseudomonadati</taxon>
        <taxon>Spirochaetota</taxon>
        <taxon>Spirochaetia</taxon>
        <taxon>Brachyspirales</taxon>
        <taxon>Brachyspiraceae</taxon>
        <taxon>Brachyspira</taxon>
    </lineage>
</organism>
<dbReference type="InterPro" id="IPR011990">
    <property type="entry name" value="TPR-like_helical_dom_sf"/>
</dbReference>
<evidence type="ECO:0000256" key="3">
    <source>
        <dbReference type="PROSITE-ProRule" id="PRU00339"/>
    </source>
</evidence>
<dbReference type="Pfam" id="PF07719">
    <property type="entry name" value="TPR_2"/>
    <property type="match status" value="1"/>
</dbReference>
<dbReference type="InterPro" id="IPR019734">
    <property type="entry name" value="TPR_rpt"/>
</dbReference>
<dbReference type="Proteomes" id="UP000325002">
    <property type="component" value="Unassembled WGS sequence"/>
</dbReference>
<keyword evidence="1" id="KW-0677">Repeat</keyword>
<dbReference type="PROSITE" id="PS50005">
    <property type="entry name" value="TPR"/>
    <property type="match status" value="1"/>
</dbReference>
<evidence type="ECO:0000313" key="5">
    <source>
        <dbReference type="Proteomes" id="UP000325002"/>
    </source>
</evidence>